<feature type="domain" description="Zinc finger Ogr/Delta-type" evidence="2">
    <location>
        <begin position="2"/>
        <end position="41"/>
    </location>
</feature>
<feature type="region of interest" description="Disordered" evidence="1">
    <location>
        <begin position="108"/>
        <end position="131"/>
    </location>
</feature>
<gene>
    <name evidence="3" type="ORF">UFOVP162_49</name>
</gene>
<proteinExistence type="predicted"/>
<dbReference type="EMBL" id="LR798453">
    <property type="protein sequence ID" value="CAB5238432.1"/>
    <property type="molecule type" value="Genomic_DNA"/>
</dbReference>
<dbReference type="InterPro" id="IPR007684">
    <property type="entry name" value="Znf_Ogr/Delta"/>
</dbReference>
<name>A0A6J7XL47_9CAUD</name>
<sequence length="131" mass="14940">MKCPQCNAPAEVRETRSRSNNETYRRYQCFNEHNFSTKEAVAELSKPEEIRRLLRSVPDGLTPPQIGNVVDLSVGDVRKKLRYMADAYIVRWVGSPRHTAVWSVAESLRDKPSDAPRPPKAEETLRKLGAF</sequence>
<accession>A0A6J7XL47</accession>
<evidence type="ECO:0000259" key="2">
    <source>
        <dbReference type="Pfam" id="PF04606"/>
    </source>
</evidence>
<reference evidence="3" key="1">
    <citation type="submission" date="2020-05" db="EMBL/GenBank/DDBJ databases">
        <authorList>
            <person name="Chiriac C."/>
            <person name="Salcher M."/>
            <person name="Ghai R."/>
            <person name="Kavagutti S V."/>
        </authorList>
    </citation>
    <scope>NUCLEOTIDE SEQUENCE</scope>
</reference>
<evidence type="ECO:0000313" key="3">
    <source>
        <dbReference type="EMBL" id="CAB5238432.1"/>
    </source>
</evidence>
<evidence type="ECO:0000256" key="1">
    <source>
        <dbReference type="SAM" id="MobiDB-lite"/>
    </source>
</evidence>
<organism evidence="3">
    <name type="scientific">uncultured Caudovirales phage</name>
    <dbReference type="NCBI Taxonomy" id="2100421"/>
    <lineage>
        <taxon>Viruses</taxon>
        <taxon>Duplodnaviria</taxon>
        <taxon>Heunggongvirae</taxon>
        <taxon>Uroviricota</taxon>
        <taxon>Caudoviricetes</taxon>
        <taxon>Peduoviridae</taxon>
        <taxon>Maltschvirus</taxon>
        <taxon>Maltschvirus maltsch</taxon>
    </lineage>
</organism>
<protein>
    <submittedName>
        <fullName evidence="3">Zinc finger, Ogr/Delta-type</fullName>
    </submittedName>
</protein>
<dbReference type="Pfam" id="PF04606">
    <property type="entry name" value="Ogr_Delta"/>
    <property type="match status" value="1"/>
</dbReference>